<dbReference type="KEGG" id="hazt:108670133"/>
<keyword evidence="3" id="KW-0862">Zinc</keyword>
<dbReference type="GeneID" id="108670133"/>
<dbReference type="OMA" id="TIFIRAW"/>
<dbReference type="Pfam" id="PF00245">
    <property type="entry name" value="Alk_phosphatase"/>
    <property type="match status" value="1"/>
</dbReference>
<reference evidence="5" key="1">
    <citation type="submission" date="2025-08" db="UniProtKB">
        <authorList>
            <consortium name="RefSeq"/>
        </authorList>
    </citation>
    <scope>IDENTIFICATION</scope>
    <source>
        <tissue evidence="5">Whole organism</tissue>
    </source>
</reference>
<gene>
    <name evidence="5" type="primary">LOC108670133</name>
</gene>
<dbReference type="GO" id="GO:0046872">
    <property type="term" value="F:metal ion binding"/>
    <property type="evidence" value="ECO:0007669"/>
    <property type="project" value="UniProtKB-KW"/>
</dbReference>
<sequence>MQERLVVVTTDHSHQATFNGYPSRGQDITGFSSNMDDGLPLPTITYSNGPGWFNAYVVDGNGNVARRDLTGDDVTSLDYVKPAGANRLTATHGGEDVALYAVGPMSHLFQRTHEQSFVAHAMAYAACIGPNLGHCAQH</sequence>
<feature type="binding site" evidence="3">
    <location>
        <position position="12"/>
    </location>
    <ligand>
        <name>Zn(2+)</name>
        <dbReference type="ChEBI" id="CHEBI:29105"/>
        <label>2</label>
    </ligand>
</feature>
<dbReference type="OrthoDB" id="6373037at2759"/>
<dbReference type="SUPFAM" id="SSF53649">
    <property type="entry name" value="Alkaline phosphatase-like"/>
    <property type="match status" value="1"/>
</dbReference>
<dbReference type="InterPro" id="IPR001952">
    <property type="entry name" value="Alkaline_phosphatase"/>
</dbReference>
<proteinExistence type="predicted"/>
<accession>A0A8B7NHG4</accession>
<evidence type="ECO:0000256" key="2">
    <source>
        <dbReference type="ARBA" id="ARBA00022553"/>
    </source>
</evidence>
<evidence type="ECO:0000313" key="5">
    <source>
        <dbReference type="RefSeq" id="XP_018013073.1"/>
    </source>
</evidence>
<dbReference type="Gene3D" id="3.40.720.10">
    <property type="entry name" value="Alkaline Phosphatase, subunit A"/>
    <property type="match status" value="1"/>
</dbReference>
<dbReference type="AlphaFoldDB" id="A0A8B7NHG4"/>
<protein>
    <recommendedName>
        <fullName evidence="1">alkaline phosphatase</fullName>
        <ecNumber evidence="1">3.1.3.1</ecNumber>
    </recommendedName>
</protein>
<evidence type="ECO:0000256" key="3">
    <source>
        <dbReference type="PIRSR" id="PIRSR601952-2"/>
    </source>
</evidence>
<dbReference type="EC" id="3.1.3.1" evidence="1"/>
<comment type="cofactor">
    <cofactor evidence="3">
        <name>Zn(2+)</name>
        <dbReference type="ChEBI" id="CHEBI:29105"/>
    </cofactor>
    <text evidence="3">Binds 2 Zn(2+) ions.</text>
</comment>
<organism evidence="4 5">
    <name type="scientific">Hyalella azteca</name>
    <name type="common">Amphipod</name>
    <dbReference type="NCBI Taxonomy" id="294128"/>
    <lineage>
        <taxon>Eukaryota</taxon>
        <taxon>Metazoa</taxon>
        <taxon>Ecdysozoa</taxon>
        <taxon>Arthropoda</taxon>
        <taxon>Crustacea</taxon>
        <taxon>Multicrustacea</taxon>
        <taxon>Malacostraca</taxon>
        <taxon>Eumalacostraca</taxon>
        <taxon>Peracarida</taxon>
        <taxon>Amphipoda</taxon>
        <taxon>Senticaudata</taxon>
        <taxon>Talitrida</taxon>
        <taxon>Talitroidea</taxon>
        <taxon>Hyalellidae</taxon>
        <taxon>Hyalella</taxon>
    </lineage>
</organism>
<dbReference type="InterPro" id="IPR017850">
    <property type="entry name" value="Alkaline_phosphatase_core_sf"/>
</dbReference>
<feature type="binding site" evidence="3">
    <location>
        <position position="11"/>
    </location>
    <ligand>
        <name>Zn(2+)</name>
        <dbReference type="ChEBI" id="CHEBI:29105"/>
        <label>2</label>
    </ligand>
</feature>
<evidence type="ECO:0000313" key="4">
    <source>
        <dbReference type="Proteomes" id="UP000694843"/>
    </source>
</evidence>
<keyword evidence="3" id="KW-0479">Metal-binding</keyword>
<dbReference type="GO" id="GO:0004035">
    <property type="term" value="F:alkaline phosphatase activity"/>
    <property type="evidence" value="ECO:0007669"/>
    <property type="project" value="UniProtKB-EC"/>
</dbReference>
<keyword evidence="4" id="KW-1185">Reference proteome</keyword>
<feature type="binding site" evidence="3">
    <location>
        <position position="92"/>
    </location>
    <ligand>
        <name>Zn(2+)</name>
        <dbReference type="ChEBI" id="CHEBI:29105"/>
        <label>2</label>
    </ligand>
</feature>
<keyword evidence="2" id="KW-0597">Phosphoprotein</keyword>
<dbReference type="PANTHER" id="PTHR11596:SF5">
    <property type="entry name" value="ALKALINE PHOSPHATASE"/>
    <property type="match status" value="1"/>
</dbReference>
<dbReference type="RefSeq" id="XP_018013073.1">
    <property type="nucleotide sequence ID" value="XM_018157584.1"/>
</dbReference>
<dbReference type="Proteomes" id="UP000694843">
    <property type="component" value="Unplaced"/>
</dbReference>
<evidence type="ECO:0000256" key="1">
    <source>
        <dbReference type="ARBA" id="ARBA00012647"/>
    </source>
</evidence>
<dbReference type="PANTHER" id="PTHR11596">
    <property type="entry name" value="ALKALINE PHOSPHATASE"/>
    <property type="match status" value="1"/>
</dbReference>
<name>A0A8B7NHG4_HYAAZ</name>